<protein>
    <submittedName>
        <fullName evidence="3">Cell wall/surface repeat protein</fullName>
    </submittedName>
</protein>
<proteinExistence type="predicted"/>
<feature type="region of interest" description="Disordered" evidence="1">
    <location>
        <begin position="30"/>
        <end position="56"/>
    </location>
</feature>
<comment type="caution">
    <text evidence="3">The sequence shown here is derived from an EMBL/GenBank/DDBJ whole genome shotgun (WGS) entry which is preliminary data.</text>
</comment>
<accession>A0A017SVI1</accession>
<dbReference type="AlphaFoldDB" id="A0A017SVI1"/>
<gene>
    <name evidence="3" type="ORF">CAP_0456</name>
</gene>
<dbReference type="Proteomes" id="UP000019678">
    <property type="component" value="Unassembled WGS sequence"/>
</dbReference>
<keyword evidence="2" id="KW-0732">Signal</keyword>
<keyword evidence="4" id="KW-1185">Reference proteome</keyword>
<feature type="signal peptide" evidence="2">
    <location>
        <begin position="1"/>
        <end position="20"/>
    </location>
</feature>
<name>A0A017SVI1_9BACT</name>
<evidence type="ECO:0000256" key="2">
    <source>
        <dbReference type="SAM" id="SignalP"/>
    </source>
</evidence>
<reference evidence="3 4" key="1">
    <citation type="submission" date="2013-05" db="EMBL/GenBank/DDBJ databases">
        <title>Genome assembly of Chondromyces apiculatus DSM 436.</title>
        <authorList>
            <person name="Sharma G."/>
            <person name="Khatri I."/>
            <person name="Kaur C."/>
            <person name="Mayilraj S."/>
            <person name="Subramanian S."/>
        </authorList>
    </citation>
    <scope>NUCLEOTIDE SEQUENCE [LARGE SCALE GENOMIC DNA]</scope>
    <source>
        <strain evidence="3 4">DSM 436</strain>
    </source>
</reference>
<feature type="compositionally biased region" description="Gly residues" evidence="1">
    <location>
        <begin position="30"/>
        <end position="42"/>
    </location>
</feature>
<dbReference type="OrthoDB" id="5501897at2"/>
<dbReference type="RefSeq" id="WP_044250937.1">
    <property type="nucleotide sequence ID" value="NZ_ASRX01000105.1"/>
</dbReference>
<feature type="chain" id="PRO_5001496066" evidence="2">
    <location>
        <begin position="21"/>
        <end position="397"/>
    </location>
</feature>
<evidence type="ECO:0000313" key="3">
    <source>
        <dbReference type="EMBL" id="EYF00585.1"/>
    </source>
</evidence>
<feature type="compositionally biased region" description="Low complexity" evidence="1">
    <location>
        <begin position="43"/>
        <end position="55"/>
    </location>
</feature>
<dbReference type="STRING" id="1192034.CAP_0456"/>
<sequence length="397" mass="40266">MIQRTIVSMSAVGLTILACACGGDGDDGEGGGSNTGGGGGSSSSGTTGTTGTTTGNGTGDVCNVAARNLPISDAPGSQPSLVWAGDRYALAWTDRANAEGNIHLALVGSDGAVQKHIEITTGPEDSSHPTVTAAGDGLLVLWQDTEGTGSIVRAQRVGMDGTLMGNVLNLGQSTAAESWPVSATTGSGAAIAWMDQTSSRLTFTDATGSVSSAVTLPGARFPGLTTDGAQIGIGWSEGSKVGFGRPDTNGVMTPVHHDGVTAAATRVALGDDASYLIWEDSRGGSGSEQIYAARIASDGALGEEVIVPSIGGSANWPSAVWTGSHLAVTYYQFRDGPSSVFLELFADDLTPSRIDLVVSGDAAARFPSLAWNSTTQELAVAYAEREGNIYLSTITCP</sequence>
<evidence type="ECO:0000313" key="4">
    <source>
        <dbReference type="Proteomes" id="UP000019678"/>
    </source>
</evidence>
<organism evidence="3 4">
    <name type="scientific">Chondromyces apiculatus DSM 436</name>
    <dbReference type="NCBI Taxonomy" id="1192034"/>
    <lineage>
        <taxon>Bacteria</taxon>
        <taxon>Pseudomonadati</taxon>
        <taxon>Myxococcota</taxon>
        <taxon>Polyangia</taxon>
        <taxon>Polyangiales</taxon>
        <taxon>Polyangiaceae</taxon>
        <taxon>Chondromyces</taxon>
    </lineage>
</organism>
<evidence type="ECO:0000256" key="1">
    <source>
        <dbReference type="SAM" id="MobiDB-lite"/>
    </source>
</evidence>
<dbReference type="EMBL" id="ASRX01000105">
    <property type="protein sequence ID" value="EYF00585.1"/>
    <property type="molecule type" value="Genomic_DNA"/>
</dbReference>
<dbReference type="PROSITE" id="PS51257">
    <property type="entry name" value="PROKAR_LIPOPROTEIN"/>
    <property type="match status" value="1"/>
</dbReference>